<sequence>MDEISEQSNYNKEIEELFNEDVDIIPEEMQTSVINEMKTPNINIPIFREKVLEYIKKITNSIECTIEQKKIILLKSEKILNKHISRARRSEITISKHANPLTHATVIIYATSKSNKKMPNITIEKMSELMGISKSVISATYKKWYENFTHRLNYSFKDAKLGRSRKILSLYFFELFNNAKIDLQRLIKHLEKIDISKITLCLSEIFVDAEKRLTQKENHLVEQLMEREIKKYKDMGENYSDTFIKYFNDLANIIKLLVISNKSHKIIGANFSVTDFVRFFMSKGINIFLTEGSLFNVIRDIFSFFRDTKYSDLFPAQIKSKKKLIREVRTDNELVTVVGSRIKLYILKHIYNGRYLDDNRGIAICPDCKNEGLTLNISSPRIRAKEFHHEDSKLEGYSADDLFELFVSDRGNPYFLVDLIKKIEDESVVLKCGCHHRIIEAIHFTNFKKIISWENIPFPYKDIFDLPAEIIHILIRVCVNSLPSPLLKPLAKGKPRVREFDLEERRKFVKAFVIYFLKKRYIIDSIYGGVCATCGEFNTKDHLPSFEFNHLYEILKLTPEEKEGYIRIRKKANKIIQDFSCSEAVIELEAQIGGYVCRNCHRVIHKKISKVNEIFDDPNIIRKILADKENTIRIYKQSLIRNTVLIKDPLKVEIRKHKALMNYLITLFEISEKTQDGVTRVELANEMGRATFNNISDIGRFFGRRKYILEKYVRIVAGKTQTSPIRYYMTDEGRRIVRLIYYFRDYYRNRTNIL</sequence>
<dbReference type="EMBL" id="LAZR01010507">
    <property type="protein sequence ID" value="KKM66550.1"/>
    <property type="molecule type" value="Genomic_DNA"/>
</dbReference>
<evidence type="ECO:0000313" key="1">
    <source>
        <dbReference type="EMBL" id="KKM66550.1"/>
    </source>
</evidence>
<proteinExistence type="predicted"/>
<comment type="caution">
    <text evidence="1">The sequence shown here is derived from an EMBL/GenBank/DDBJ whole genome shotgun (WGS) entry which is preliminary data.</text>
</comment>
<accession>A0A0F9LQ86</accession>
<protein>
    <submittedName>
        <fullName evidence="1">Uncharacterized protein</fullName>
    </submittedName>
</protein>
<organism evidence="1">
    <name type="scientific">marine sediment metagenome</name>
    <dbReference type="NCBI Taxonomy" id="412755"/>
    <lineage>
        <taxon>unclassified sequences</taxon>
        <taxon>metagenomes</taxon>
        <taxon>ecological metagenomes</taxon>
    </lineage>
</organism>
<name>A0A0F9LQ86_9ZZZZ</name>
<dbReference type="AlphaFoldDB" id="A0A0F9LQ86"/>
<gene>
    <name evidence="1" type="ORF">LCGC14_1480050</name>
</gene>
<reference evidence="1" key="1">
    <citation type="journal article" date="2015" name="Nature">
        <title>Complex archaea that bridge the gap between prokaryotes and eukaryotes.</title>
        <authorList>
            <person name="Spang A."/>
            <person name="Saw J.H."/>
            <person name="Jorgensen S.L."/>
            <person name="Zaremba-Niedzwiedzka K."/>
            <person name="Martijn J."/>
            <person name="Lind A.E."/>
            <person name="van Eijk R."/>
            <person name="Schleper C."/>
            <person name="Guy L."/>
            <person name="Ettema T.J."/>
        </authorList>
    </citation>
    <scope>NUCLEOTIDE SEQUENCE</scope>
</reference>